<evidence type="ECO:0000256" key="3">
    <source>
        <dbReference type="ARBA" id="ARBA00022832"/>
    </source>
</evidence>
<evidence type="ECO:0000256" key="4">
    <source>
        <dbReference type="ARBA" id="ARBA00023098"/>
    </source>
</evidence>
<dbReference type="PANTHER" id="PTHR43272">
    <property type="entry name" value="LONG-CHAIN-FATTY-ACID--COA LIGASE"/>
    <property type="match status" value="1"/>
</dbReference>
<comment type="caution">
    <text evidence="7">The sequence shown here is derived from an EMBL/GenBank/DDBJ whole genome shotgun (WGS) entry which is preliminary data.</text>
</comment>
<dbReference type="GO" id="GO:0016020">
    <property type="term" value="C:membrane"/>
    <property type="evidence" value="ECO:0007669"/>
    <property type="project" value="TreeGrafter"/>
</dbReference>
<comment type="similarity">
    <text evidence="1">Belongs to the ATP-dependent AMP-binding enzyme family.</text>
</comment>
<proteinExistence type="inferred from homology"/>
<name>A0AA44DDK4_STRE0</name>
<dbReference type="InterPro" id="IPR020459">
    <property type="entry name" value="AMP-binding"/>
</dbReference>
<dbReference type="InterPro" id="IPR020845">
    <property type="entry name" value="AMP-binding_CS"/>
</dbReference>
<dbReference type="AlphaFoldDB" id="A0AA44DDK4"/>
<dbReference type="Proteomes" id="UP000570003">
    <property type="component" value="Unassembled WGS sequence"/>
</dbReference>
<dbReference type="InterPro" id="IPR000873">
    <property type="entry name" value="AMP-dep_synth/lig_dom"/>
</dbReference>
<sequence length="554" mass="60010">MTTQVTTATLATLPFDDAERFGDRPAQRFKRDGNWQSLSFTRLAGVSDDIARGLIALGVDPGSRVALISETRAEWMQAAYGIAAAGCTVVPVYATNSAEECEWVLRDSGAVAVLCEDADQIAKIDRIRDDLPELAHVLSIDPAEGYPDLAALRELGRGHGNEEERRRRTDSVTADDLAVIIYTSGTTGKPKGCMISHGNLMACVQQKIDFGIIGPEDSSYLFLPLAHVFAQTANIASHAVGCVVSYASAGTAAILSDLAEVRPTYFPSVPRIYEKVYAAFAGAPRTEEVFAKVRAAFGGNLRIAISGAAPIAVEILEFFHRAGVPIFEGYGLTESTSYGTVNLPDALRLGSIGRPMPFGEVRIADDGEVQLRGPHIFTGYWNDRAATEAAMTDDGWLMTGDLGSVDEDGFVWITGRKKEIIITAGGKNLNPSELENELRQSPFVSYAVMHGDRRPYPVALVTLDMEYARQWAAARGLPTDASSLTSLPAIRASIQATLDEANSRHAPVAQIKRFVILDHDFSQETGELTPTMKMKRSVINEKYAKVLDDLYGQG</sequence>
<evidence type="ECO:0000256" key="1">
    <source>
        <dbReference type="ARBA" id="ARBA00006432"/>
    </source>
</evidence>
<dbReference type="RefSeq" id="WP_168438698.1">
    <property type="nucleotide sequence ID" value="NZ_JAAXOU010000081.1"/>
</dbReference>
<dbReference type="GO" id="GO:0004467">
    <property type="term" value="F:long-chain fatty acid-CoA ligase activity"/>
    <property type="evidence" value="ECO:0007669"/>
    <property type="project" value="TreeGrafter"/>
</dbReference>
<keyword evidence="4" id="KW-0443">Lipid metabolism</keyword>
<dbReference type="EMBL" id="JAAXOU010000081">
    <property type="protein sequence ID" value="NKY14478.1"/>
    <property type="molecule type" value="Genomic_DNA"/>
</dbReference>
<accession>A0AA44DDK4</accession>
<dbReference type="PROSITE" id="PS00455">
    <property type="entry name" value="AMP_BINDING"/>
    <property type="match status" value="1"/>
</dbReference>
<protein>
    <recommendedName>
        <fullName evidence="5">Acyl-CoA synthetase</fullName>
    </recommendedName>
</protein>
<reference evidence="7 8" key="1">
    <citation type="submission" date="2020-04" db="EMBL/GenBank/DDBJ databases">
        <title>MicrobeNet Type strains.</title>
        <authorList>
            <person name="Nicholson A.C."/>
        </authorList>
    </citation>
    <scope>NUCLEOTIDE SEQUENCE [LARGE SCALE GENOMIC DNA]</scope>
    <source>
        <strain evidence="7 8">DSM 40738</strain>
    </source>
</reference>
<feature type="domain" description="AMP-dependent synthetase/ligase" evidence="6">
    <location>
        <begin position="17"/>
        <end position="381"/>
    </location>
</feature>
<keyword evidence="2 7" id="KW-0436">Ligase</keyword>
<dbReference type="SUPFAM" id="SSF56801">
    <property type="entry name" value="Acetyl-CoA synthetase-like"/>
    <property type="match status" value="1"/>
</dbReference>
<gene>
    <name evidence="7" type="ORF">HGA06_09960</name>
</gene>
<dbReference type="Gene3D" id="3.40.50.12780">
    <property type="entry name" value="N-terminal domain of ligase-like"/>
    <property type="match status" value="1"/>
</dbReference>
<dbReference type="Pfam" id="PF00501">
    <property type="entry name" value="AMP-binding"/>
    <property type="match status" value="1"/>
</dbReference>
<dbReference type="InterPro" id="IPR042099">
    <property type="entry name" value="ANL_N_sf"/>
</dbReference>
<dbReference type="PRINTS" id="PR00154">
    <property type="entry name" value="AMPBINDING"/>
</dbReference>
<evidence type="ECO:0000313" key="7">
    <source>
        <dbReference type="EMBL" id="NKY14478.1"/>
    </source>
</evidence>
<evidence type="ECO:0000256" key="2">
    <source>
        <dbReference type="ARBA" id="ARBA00022598"/>
    </source>
</evidence>
<evidence type="ECO:0000259" key="6">
    <source>
        <dbReference type="Pfam" id="PF00501"/>
    </source>
</evidence>
<dbReference type="Pfam" id="PF23562">
    <property type="entry name" value="AMP-binding_C_3"/>
    <property type="match status" value="1"/>
</dbReference>
<organism evidence="7 8">
    <name type="scientific">Streptomyces somaliensis (strain ATCC 33201 / DSM 40738 / JCM 12659 / KCTC 9044 / NCTC 11332 / NRRL B-12077 / IP 733)</name>
    <dbReference type="NCBI Taxonomy" id="1134445"/>
    <lineage>
        <taxon>Bacteria</taxon>
        <taxon>Bacillati</taxon>
        <taxon>Actinomycetota</taxon>
        <taxon>Actinomycetes</taxon>
        <taxon>Kitasatosporales</taxon>
        <taxon>Streptomycetaceae</taxon>
        <taxon>Streptomyces</taxon>
    </lineage>
</organism>
<evidence type="ECO:0000256" key="5">
    <source>
        <dbReference type="ARBA" id="ARBA00032875"/>
    </source>
</evidence>
<dbReference type="CDD" id="cd05907">
    <property type="entry name" value="VL_LC_FACS_like"/>
    <property type="match status" value="1"/>
</dbReference>
<keyword evidence="3" id="KW-0276">Fatty acid metabolism</keyword>
<dbReference type="PANTHER" id="PTHR43272:SF32">
    <property type="entry name" value="AMP-DEPENDENT SYNTHETASE_LIGASE DOMAIN-CONTAINING PROTEIN"/>
    <property type="match status" value="1"/>
</dbReference>
<keyword evidence="8" id="KW-1185">Reference proteome</keyword>
<evidence type="ECO:0000313" key="8">
    <source>
        <dbReference type="Proteomes" id="UP000570003"/>
    </source>
</evidence>